<protein>
    <submittedName>
        <fullName evidence="1">Uncharacterized protein</fullName>
    </submittedName>
</protein>
<evidence type="ECO:0000313" key="1">
    <source>
        <dbReference type="EMBL" id="DAD90902.1"/>
    </source>
</evidence>
<proteinExistence type="predicted"/>
<reference evidence="1" key="1">
    <citation type="journal article" date="2021" name="Proc. Natl. Acad. Sci. U.S.A.">
        <title>A Catalog of Tens of Thousands of Viruses from Human Metagenomes Reveals Hidden Associations with Chronic Diseases.</title>
        <authorList>
            <person name="Tisza M.J."/>
            <person name="Buck C.B."/>
        </authorList>
    </citation>
    <scope>NUCLEOTIDE SEQUENCE</scope>
    <source>
        <strain evidence="1">CtAmM4</strain>
    </source>
</reference>
<name>A0A8S5N876_9CAUD</name>
<dbReference type="EMBL" id="BK015097">
    <property type="protein sequence ID" value="DAD90902.1"/>
    <property type="molecule type" value="Genomic_DNA"/>
</dbReference>
<accession>A0A8S5N876</accession>
<organism evidence="1">
    <name type="scientific">Podoviridae sp. ctAmM4</name>
    <dbReference type="NCBI Taxonomy" id="2826545"/>
    <lineage>
        <taxon>Viruses</taxon>
        <taxon>Duplodnaviria</taxon>
        <taxon>Heunggongvirae</taxon>
        <taxon>Uroviricota</taxon>
        <taxon>Caudoviricetes</taxon>
    </lineage>
</organism>
<sequence>MTVGQALEQTQQLRPGSRIPALTLQHWLRDLDGTLRCQVFARSKRPEERTQGADLAWDDGLREEDVLLVPAPYDGLYPHYLCAQIDGALGEADRYAGERAQYQATLAEFRAWMRRTYPPCSQVRWRW</sequence>